<protein>
    <submittedName>
        <fullName evidence="1">Uncharacterized protein</fullName>
    </submittedName>
</protein>
<reference evidence="1" key="1">
    <citation type="submission" date="2019-08" db="EMBL/GenBank/DDBJ databases">
        <authorList>
            <person name="Kucharzyk K."/>
            <person name="Murdoch R.W."/>
            <person name="Higgins S."/>
            <person name="Loffler F."/>
        </authorList>
    </citation>
    <scope>NUCLEOTIDE SEQUENCE</scope>
</reference>
<comment type="caution">
    <text evidence="1">The sequence shown here is derived from an EMBL/GenBank/DDBJ whole genome shotgun (WGS) entry which is preliminary data.</text>
</comment>
<organism evidence="1">
    <name type="scientific">bioreactor metagenome</name>
    <dbReference type="NCBI Taxonomy" id="1076179"/>
    <lineage>
        <taxon>unclassified sequences</taxon>
        <taxon>metagenomes</taxon>
        <taxon>ecological metagenomes</taxon>
    </lineage>
</organism>
<name>A0A645CRD4_9ZZZZ</name>
<accession>A0A645CRD4</accession>
<proteinExistence type="predicted"/>
<gene>
    <name evidence="1" type="ORF">SDC9_126488</name>
</gene>
<sequence>MVIDLMVDQVGVCLPDVLGQFVGHNRKDVELYAFFLQ</sequence>
<dbReference type="EMBL" id="VSSQ01029357">
    <property type="protein sequence ID" value="MPM79454.1"/>
    <property type="molecule type" value="Genomic_DNA"/>
</dbReference>
<dbReference type="AlphaFoldDB" id="A0A645CRD4"/>
<evidence type="ECO:0000313" key="1">
    <source>
        <dbReference type="EMBL" id="MPM79454.1"/>
    </source>
</evidence>